<dbReference type="PROSITE" id="PS00633">
    <property type="entry name" value="BROMODOMAIN_1"/>
    <property type="match status" value="1"/>
</dbReference>
<comment type="caution">
    <text evidence="5">The sequence shown here is derived from an EMBL/GenBank/DDBJ whole genome shotgun (WGS) entry which is preliminary data.</text>
</comment>
<dbReference type="SUPFAM" id="SSF47370">
    <property type="entry name" value="Bromodomain"/>
    <property type="match status" value="1"/>
</dbReference>
<dbReference type="Pfam" id="PF00439">
    <property type="entry name" value="Bromodomain"/>
    <property type="match status" value="1"/>
</dbReference>
<dbReference type="InterPro" id="IPR001487">
    <property type="entry name" value="Bromodomain"/>
</dbReference>
<feature type="region of interest" description="Disordered" evidence="3">
    <location>
        <begin position="407"/>
        <end position="465"/>
    </location>
</feature>
<evidence type="ECO:0000259" key="4">
    <source>
        <dbReference type="PROSITE" id="PS50014"/>
    </source>
</evidence>
<dbReference type="Proteomes" id="UP000251960">
    <property type="component" value="Chromosome 9"/>
</dbReference>
<dbReference type="EMBL" id="NCVQ01000010">
    <property type="protein sequence ID" value="PWZ05701.1"/>
    <property type="molecule type" value="Genomic_DNA"/>
</dbReference>
<dbReference type="PROSITE" id="PS50014">
    <property type="entry name" value="BROMODOMAIN_2"/>
    <property type="match status" value="1"/>
</dbReference>
<evidence type="ECO:0000313" key="5">
    <source>
        <dbReference type="EMBL" id="PWZ05701.1"/>
    </source>
</evidence>
<dbReference type="AlphaFoldDB" id="A0A3L6DDT6"/>
<dbReference type="InterPro" id="IPR018359">
    <property type="entry name" value="Bromodomain_CS"/>
</dbReference>
<reference evidence="5 6" key="1">
    <citation type="journal article" date="2018" name="Nat. Genet.">
        <title>Extensive intraspecific gene order and gene structural variations between Mo17 and other maize genomes.</title>
        <authorList>
            <person name="Sun S."/>
            <person name="Zhou Y."/>
            <person name="Chen J."/>
            <person name="Shi J."/>
            <person name="Zhao H."/>
            <person name="Zhao H."/>
            <person name="Song W."/>
            <person name="Zhang M."/>
            <person name="Cui Y."/>
            <person name="Dong X."/>
            <person name="Liu H."/>
            <person name="Ma X."/>
            <person name="Jiao Y."/>
            <person name="Wang B."/>
            <person name="Wei X."/>
            <person name="Stein J.C."/>
            <person name="Glaubitz J.C."/>
            <person name="Lu F."/>
            <person name="Yu G."/>
            <person name="Liang C."/>
            <person name="Fengler K."/>
            <person name="Li B."/>
            <person name="Rafalski A."/>
            <person name="Schnable P.S."/>
            <person name="Ware D.H."/>
            <person name="Buckler E.S."/>
            <person name="Lai J."/>
        </authorList>
    </citation>
    <scope>NUCLEOTIDE SEQUENCE [LARGE SCALE GENOMIC DNA]</scope>
    <source>
        <strain evidence="6">cv. Missouri 17</strain>
        <tissue evidence="5">Seedling</tissue>
    </source>
</reference>
<dbReference type="SMART" id="SM00297">
    <property type="entry name" value="BROMO"/>
    <property type="match status" value="1"/>
</dbReference>
<gene>
    <name evidence="5" type="primary">BRPF3_0</name>
    <name evidence="5" type="ORF">Zm00014a_013899</name>
</gene>
<evidence type="ECO:0000256" key="2">
    <source>
        <dbReference type="PROSITE-ProRule" id="PRU00035"/>
    </source>
</evidence>
<organism evidence="5 6">
    <name type="scientific">Zea mays</name>
    <name type="common">Maize</name>
    <dbReference type="NCBI Taxonomy" id="4577"/>
    <lineage>
        <taxon>Eukaryota</taxon>
        <taxon>Viridiplantae</taxon>
        <taxon>Streptophyta</taxon>
        <taxon>Embryophyta</taxon>
        <taxon>Tracheophyta</taxon>
        <taxon>Spermatophyta</taxon>
        <taxon>Magnoliopsida</taxon>
        <taxon>Liliopsida</taxon>
        <taxon>Poales</taxon>
        <taxon>Poaceae</taxon>
        <taxon>PACMAD clade</taxon>
        <taxon>Panicoideae</taxon>
        <taxon>Andropogonodae</taxon>
        <taxon>Andropogoneae</taxon>
        <taxon>Tripsacinae</taxon>
        <taxon>Zea</taxon>
    </lineage>
</organism>
<accession>A0A3L6DDT6</accession>
<dbReference type="InterPro" id="IPR051831">
    <property type="entry name" value="Bromodomain_contain_prot"/>
</dbReference>
<dbReference type="PANTHER" id="PTHR22881:SF15">
    <property type="entry name" value="OS03G0130800 PROTEIN"/>
    <property type="match status" value="1"/>
</dbReference>
<feature type="compositionally biased region" description="Polar residues" evidence="3">
    <location>
        <begin position="612"/>
        <end position="630"/>
    </location>
</feature>
<feature type="compositionally biased region" description="Low complexity" evidence="3">
    <location>
        <begin position="121"/>
        <end position="132"/>
    </location>
</feature>
<evidence type="ECO:0000256" key="1">
    <source>
        <dbReference type="ARBA" id="ARBA00023117"/>
    </source>
</evidence>
<feature type="compositionally biased region" description="Polar residues" evidence="3">
    <location>
        <begin position="293"/>
        <end position="310"/>
    </location>
</feature>
<proteinExistence type="predicted"/>
<dbReference type="PANTHER" id="PTHR22881">
    <property type="entry name" value="BROMODOMAIN CONTAINING PROTEIN"/>
    <property type="match status" value="1"/>
</dbReference>
<feature type="compositionally biased region" description="Basic and acidic residues" evidence="3">
    <location>
        <begin position="278"/>
        <end position="292"/>
    </location>
</feature>
<dbReference type="Gene3D" id="1.20.920.10">
    <property type="entry name" value="Bromodomain-like"/>
    <property type="match status" value="1"/>
</dbReference>
<evidence type="ECO:0000256" key="3">
    <source>
        <dbReference type="SAM" id="MobiDB-lite"/>
    </source>
</evidence>
<feature type="region of interest" description="Disordered" evidence="3">
    <location>
        <begin position="585"/>
        <end position="657"/>
    </location>
</feature>
<dbReference type="PRINTS" id="PR00503">
    <property type="entry name" value="BROMODOMAIN"/>
</dbReference>
<keyword evidence="1 2" id="KW-0103">Bromodomain</keyword>
<name>A0A3L6DDT6_MAIZE</name>
<feature type="domain" description="Bromo" evidence="4">
    <location>
        <begin position="153"/>
        <end position="223"/>
    </location>
</feature>
<feature type="region of interest" description="Disordered" evidence="3">
    <location>
        <begin position="117"/>
        <end position="136"/>
    </location>
</feature>
<feature type="region of interest" description="Disordered" evidence="3">
    <location>
        <begin position="1"/>
        <end position="73"/>
    </location>
</feature>
<sequence>MAKTRMPASPPPAETPTPQRRRKKKGRPSLLDLQRRSLRLQAQNPSPAPSPTRREPNPFDDDEDGTGSGRLRQKRFKSVLSGVVKAQKNVSVVVDFCSDRYSFGSLMLQEELGEGEKDAAKATGKGDAASDGGPAGTPLPDKKLLLFILDRLQKKDTYGVFSEPVDAEELPDYFDIIDHPMDFSTIREKLLNDSYSKLEQFEDDVFLLTSNAMSYNSADTIYFRQARSIEALAKKDFENLRQPSDEEEPKPPARRGRPPKNPKTEGDASPDLSNMKTSKPEDNIDTFRKRSTGEITRNTNTTMKEPSSFHSMLGSFSAKRADKIGDYSGSSKWGKKPVGVDDDRRSTYDQHYSCNSSLFAALDDGRKLLVPVGVQQQHAYARSLARFASKLGPVGWDVTANRIRRALPPGTSFGPGWVVDGEPPQNSQRDPVASTDPSSESTAPSNMPSKNDILHQKSGLSSNGYVTGEEHLTRTQTVASTSASSEISSKVNKLDNGVTKSCGGMGNTGSAGPPMQQLCLRGPEIRSNINGFPAMSNAMSQYAGQGLFGSGIPMTHAQVLGMFSGMNGKANGYVHRHPVAADSLKTAAPNGDVGKAAVNPVQGAGHDPKIANGNSSAHPGLNSGVQSSGSPPRRTLANPKHPDLALQLGGSHSHSLP</sequence>
<dbReference type="CDD" id="cd04369">
    <property type="entry name" value="Bromodomain"/>
    <property type="match status" value="1"/>
</dbReference>
<dbReference type="ExpressionAtlas" id="A0A3L6DDT6">
    <property type="expression patterns" value="baseline and differential"/>
</dbReference>
<dbReference type="InterPro" id="IPR036427">
    <property type="entry name" value="Bromodomain-like_sf"/>
</dbReference>
<feature type="region of interest" description="Disordered" evidence="3">
    <location>
        <begin position="235"/>
        <end position="310"/>
    </location>
</feature>
<feature type="compositionally biased region" description="Polar residues" evidence="3">
    <location>
        <begin position="424"/>
        <end position="449"/>
    </location>
</feature>
<protein>
    <submittedName>
        <fullName evidence="5">Bromodomain and PHD finger-containing protein 3</fullName>
    </submittedName>
</protein>
<evidence type="ECO:0000313" key="6">
    <source>
        <dbReference type="Proteomes" id="UP000251960"/>
    </source>
</evidence>